<accession>F2L1Z7</accession>
<organism evidence="1 2">
    <name type="scientific">Thermoproteus uzoniensis (strain 768-20)</name>
    <dbReference type="NCBI Taxonomy" id="999630"/>
    <lineage>
        <taxon>Archaea</taxon>
        <taxon>Thermoproteota</taxon>
        <taxon>Thermoprotei</taxon>
        <taxon>Thermoproteales</taxon>
        <taxon>Thermoproteaceae</taxon>
        <taxon>Thermoproteus</taxon>
    </lineage>
</organism>
<dbReference type="KEGG" id="tuz:TUZN_0240"/>
<reference evidence="1 2" key="1">
    <citation type="journal article" date="2011" name="J. Bacteriol.">
        <title>Complete genome sequence of the thermoacidophilic crenarchaeon Thermoproteus uzoniensis 768-20.</title>
        <authorList>
            <person name="Mardanov A.V."/>
            <person name="Gumerov V.M."/>
            <person name="Beletsky A.V."/>
            <person name="Prokofeva M.I."/>
            <person name="Bonch-Osmolovskaya E.A."/>
            <person name="Ravin N.V."/>
            <person name="Skryabin K.G."/>
        </authorList>
    </citation>
    <scope>NUCLEOTIDE SEQUENCE [LARGE SCALE GENOMIC DNA]</scope>
    <source>
        <strain evidence="1 2">768-20</strain>
    </source>
</reference>
<dbReference type="OrthoDB" id="25931at2157"/>
<reference key="2">
    <citation type="submission" date="2011-03" db="EMBL/GenBank/DDBJ databases">
        <title>Complete genome sequence of the thermoacidophilic crenarchaeon Thermoproteus uzoniensis 768-20.</title>
        <authorList>
            <person name="Mardanov A.V."/>
            <person name="Gumerov V.M."/>
            <person name="Beletsky A.V."/>
            <person name="Prokofeva M.I."/>
            <person name="Bonch-Osmolovskaya E.A."/>
            <person name="Ravin N.V."/>
            <person name="Skryabin K.G."/>
        </authorList>
    </citation>
    <scope>NUCLEOTIDE SEQUENCE</scope>
    <source>
        <strain>768-20</strain>
    </source>
</reference>
<sequence>MLTLPTPAVVAIGSRGGRLVAYDVEGGKFYDLPIGLEGIDVAELKIEGFSVRSHVAVASYATSFIKAIAVDGDAELLDVGGLRKMQRGAVTIQTVKGREFGRWDDVWNKLILIGGPAGVLAIGASRAGSLLHLSTARTDARHVKAVTDSLELLRKFGEVSVACSCRLGLLPVELLARRGTEYVLVKIYMNIQNRRSDGVVVIKGSGGNIHRRFIGPLENLNLFIQEVYRS</sequence>
<gene>
    <name evidence="1" type="ordered locus">TUZN_0240</name>
</gene>
<proteinExistence type="predicted"/>
<evidence type="ECO:0000313" key="2">
    <source>
        <dbReference type="Proteomes" id="UP000008138"/>
    </source>
</evidence>
<dbReference type="GeneID" id="10359787"/>
<keyword evidence="2" id="KW-1185">Reference proteome</keyword>
<name>F2L1Z7_THEU7</name>
<dbReference type="HOGENOM" id="CLU_1207674_0_0_2"/>
<dbReference type="Proteomes" id="UP000008138">
    <property type="component" value="Chromosome"/>
</dbReference>
<evidence type="ECO:0000313" key="1">
    <source>
        <dbReference type="EMBL" id="AEA11738.1"/>
    </source>
</evidence>
<dbReference type="RefSeq" id="WP_013679074.1">
    <property type="nucleotide sequence ID" value="NC_015315.1"/>
</dbReference>
<dbReference type="STRING" id="999630.TUZN_0240"/>
<dbReference type="eggNOG" id="arCOG05700">
    <property type="taxonomic scope" value="Archaea"/>
</dbReference>
<protein>
    <submittedName>
        <fullName evidence="1">Uncharacterized protein</fullName>
    </submittedName>
</protein>
<dbReference type="AlphaFoldDB" id="F2L1Z7"/>
<dbReference type="EMBL" id="CP002590">
    <property type="protein sequence ID" value="AEA11738.1"/>
    <property type="molecule type" value="Genomic_DNA"/>
</dbReference>